<comment type="caution">
    <text evidence="9">Lacks conserved residue(s) required for the propagation of feature annotation.</text>
</comment>
<comment type="similarity">
    <text evidence="10">Belongs to the dus family.</text>
</comment>
<accession>A0A975SQB2</accession>
<keyword evidence="13" id="KW-1185">Reference proteome</keyword>
<feature type="binding site" evidence="9">
    <location>
        <begin position="214"/>
        <end position="216"/>
    </location>
    <ligand>
        <name>FMN</name>
        <dbReference type="ChEBI" id="CHEBI:58210"/>
    </ligand>
</feature>
<feature type="site" description="Interacts with tRNA" evidence="9">
    <location>
        <position position="191"/>
    </location>
</feature>
<dbReference type="GO" id="GO:0000049">
    <property type="term" value="F:tRNA binding"/>
    <property type="evidence" value="ECO:0007669"/>
    <property type="project" value="UniProtKB-UniRule"/>
</dbReference>
<feature type="binding site" evidence="9">
    <location>
        <position position="154"/>
    </location>
    <ligand>
        <name>FMN</name>
        <dbReference type="ChEBI" id="CHEBI:58210"/>
    </ligand>
</feature>
<feature type="site" description="Interacts with tRNA; defines subfamily-specific binding signature" evidence="9">
    <location>
        <position position="50"/>
    </location>
</feature>
<dbReference type="HAMAP" id="MF_02043">
    <property type="entry name" value="DusC_subfam"/>
    <property type="match status" value="1"/>
</dbReference>
<dbReference type="PIRSF" id="PIRSF006621">
    <property type="entry name" value="Dus"/>
    <property type="match status" value="1"/>
</dbReference>
<dbReference type="Proteomes" id="UP000683428">
    <property type="component" value="Chromosome"/>
</dbReference>
<keyword evidence="7 9" id="KW-0694">RNA-binding</keyword>
<evidence type="ECO:0000256" key="5">
    <source>
        <dbReference type="ARBA" id="ARBA00022694"/>
    </source>
</evidence>
<comment type="catalytic activity">
    <reaction evidence="9">
        <text>5,6-dihydrouridine(16) in tRNA + NAD(+) = uridine(16) in tRNA + NADH + H(+)</text>
        <dbReference type="Rhea" id="RHEA:53380"/>
        <dbReference type="Rhea" id="RHEA-COMP:13543"/>
        <dbReference type="Rhea" id="RHEA-COMP:13544"/>
        <dbReference type="ChEBI" id="CHEBI:15378"/>
        <dbReference type="ChEBI" id="CHEBI:57540"/>
        <dbReference type="ChEBI" id="CHEBI:57945"/>
        <dbReference type="ChEBI" id="CHEBI:65315"/>
        <dbReference type="ChEBI" id="CHEBI:74443"/>
    </reaction>
</comment>
<keyword evidence="6 9" id="KW-0521">NADP</keyword>
<dbReference type="KEGG" id="aiq:Azoinq_12620"/>
<dbReference type="InterPro" id="IPR001269">
    <property type="entry name" value="DUS_fam"/>
</dbReference>
<dbReference type="InterPro" id="IPR035587">
    <property type="entry name" value="DUS-like_FMN-bd"/>
</dbReference>
<evidence type="ECO:0000313" key="12">
    <source>
        <dbReference type="EMBL" id="QWT50560.1"/>
    </source>
</evidence>
<dbReference type="GO" id="GO:0010181">
    <property type="term" value="F:FMN binding"/>
    <property type="evidence" value="ECO:0007669"/>
    <property type="project" value="UniProtKB-UniRule"/>
</dbReference>
<evidence type="ECO:0000259" key="11">
    <source>
        <dbReference type="Pfam" id="PF01207"/>
    </source>
</evidence>
<keyword evidence="8 9" id="KW-0560">Oxidoreductase</keyword>
<keyword evidence="3 9" id="KW-0285">Flavoprotein</keyword>
<reference evidence="12" key="1">
    <citation type="submission" date="2020-11" db="EMBL/GenBank/DDBJ databases">
        <title>Azospira inquinata sp. nov.</title>
        <authorList>
            <person name="Moe W.M."/>
            <person name="Mikes M.C."/>
        </authorList>
    </citation>
    <scope>NUCLEOTIDE SEQUENCE</scope>
    <source>
        <strain evidence="12">Azo-3</strain>
    </source>
</reference>
<evidence type="ECO:0000256" key="3">
    <source>
        <dbReference type="ARBA" id="ARBA00022630"/>
    </source>
</evidence>
<name>A0A975SQB2_9RHOO</name>
<gene>
    <name evidence="9" type="primary">dusC</name>
    <name evidence="12" type="ORF">Azoinq_12620</name>
</gene>
<evidence type="ECO:0000256" key="1">
    <source>
        <dbReference type="ARBA" id="ARBA00001917"/>
    </source>
</evidence>
<dbReference type="GO" id="GO:0050660">
    <property type="term" value="F:flavin adenine dinucleotide binding"/>
    <property type="evidence" value="ECO:0007669"/>
    <property type="project" value="InterPro"/>
</dbReference>
<feature type="site" description="Interacts with tRNA; defines subfamily-specific binding signature" evidence="9">
    <location>
        <position position="313"/>
    </location>
</feature>
<dbReference type="CDD" id="cd02801">
    <property type="entry name" value="DUS_like_FMN"/>
    <property type="match status" value="1"/>
</dbReference>
<protein>
    <recommendedName>
        <fullName evidence="9">tRNA-dihydrouridine(16) synthase</fullName>
        <ecNumber evidence="9">1.3.1.-</ecNumber>
    </recommendedName>
    <alternativeName>
        <fullName evidence="9">U16-specific dihydrouridine synthase</fullName>
        <shortName evidence="9">U16-specific Dus</shortName>
    </alternativeName>
    <alternativeName>
        <fullName evidence="9">tRNA-dihydrouridine synthase C</fullName>
    </alternativeName>
</protein>
<evidence type="ECO:0000256" key="10">
    <source>
        <dbReference type="PIRNR" id="PIRNR006621"/>
    </source>
</evidence>
<evidence type="ECO:0000256" key="7">
    <source>
        <dbReference type="ARBA" id="ARBA00022884"/>
    </source>
</evidence>
<evidence type="ECO:0000256" key="2">
    <source>
        <dbReference type="ARBA" id="ARBA00022555"/>
    </source>
</evidence>
<keyword evidence="2 9" id="KW-0820">tRNA-binding</keyword>
<evidence type="ECO:0000313" key="13">
    <source>
        <dbReference type="Proteomes" id="UP000683428"/>
    </source>
</evidence>
<feature type="active site" description="Proton donor" evidence="9">
    <location>
        <position position="113"/>
    </location>
</feature>
<dbReference type="EMBL" id="CP064782">
    <property type="protein sequence ID" value="QWT50560.1"/>
    <property type="molecule type" value="Genomic_DNA"/>
</dbReference>
<sequence length="347" mass="37099">MAGQNVGGELRGPLDGRLWLAPMEGLADYVLRDILTRIGGYDGAVSEFIRVSGSLLPLRSYQRLCPEIAQGARTPAGTPMVVQLLGSDPDWLGRNAARLAPWAPHGIDLNFGCPAKTVNKHGGGAMLLADPELLQRIVATVRAAVPATVPVSAKMRLGIGDTARALDCARALAAGGAAWLVVHARTKEEGYQPPAHWEWVARIREEVSVPVVANGEVWSVADWRRCRAVSGAADVMVGRGAVADPFLARRIRGLAPEQAGPADWLVLLPYLHAYWQGVLAKVAPHHAPGRLKLWLNLLRRTWPEAATLLLALRPLTTVPAVSALLARTLAEAGVAPASILSLEVPRD</sequence>
<dbReference type="Pfam" id="PF01207">
    <property type="entry name" value="Dus"/>
    <property type="match status" value="1"/>
</dbReference>
<dbReference type="PROSITE" id="PS01136">
    <property type="entry name" value="UPF0034"/>
    <property type="match status" value="1"/>
</dbReference>
<feature type="site" description="Interacts with tRNA" evidence="9">
    <location>
        <position position="110"/>
    </location>
</feature>
<evidence type="ECO:0000256" key="8">
    <source>
        <dbReference type="ARBA" id="ARBA00023002"/>
    </source>
</evidence>
<feature type="site" description="Interacts with tRNA; defines subfamily-specific binding signature" evidence="9">
    <location>
        <position position="292"/>
    </location>
</feature>
<comment type="catalytic activity">
    <reaction evidence="9">
        <text>5,6-dihydrouridine(16) in tRNA + NADP(+) = uridine(16) in tRNA + NADPH + H(+)</text>
        <dbReference type="Rhea" id="RHEA:53376"/>
        <dbReference type="Rhea" id="RHEA-COMP:13543"/>
        <dbReference type="Rhea" id="RHEA-COMP:13544"/>
        <dbReference type="ChEBI" id="CHEBI:15378"/>
        <dbReference type="ChEBI" id="CHEBI:57783"/>
        <dbReference type="ChEBI" id="CHEBI:58349"/>
        <dbReference type="ChEBI" id="CHEBI:65315"/>
        <dbReference type="ChEBI" id="CHEBI:74443"/>
    </reaction>
</comment>
<evidence type="ECO:0000256" key="6">
    <source>
        <dbReference type="ARBA" id="ARBA00022857"/>
    </source>
</evidence>
<evidence type="ECO:0000256" key="4">
    <source>
        <dbReference type="ARBA" id="ARBA00022643"/>
    </source>
</evidence>
<dbReference type="InterPro" id="IPR018517">
    <property type="entry name" value="tRNA_hU_synthase_CS"/>
</dbReference>
<comment type="cofactor">
    <cofactor evidence="1 9 10">
        <name>FMN</name>
        <dbReference type="ChEBI" id="CHEBI:58210"/>
    </cofactor>
</comment>
<dbReference type="PANTHER" id="PTHR11082:SF26">
    <property type="entry name" value="TRNA-DIHYDROURIDINE(16) SYNTHASE"/>
    <property type="match status" value="1"/>
</dbReference>
<feature type="domain" description="DUS-like FMN-binding" evidence="11">
    <location>
        <begin position="20"/>
        <end position="258"/>
    </location>
</feature>
<proteinExistence type="inferred from homology"/>
<feature type="binding site" evidence="9">
    <location>
        <position position="83"/>
    </location>
    <ligand>
        <name>FMN</name>
        <dbReference type="ChEBI" id="CHEBI:58210"/>
    </ligand>
</feature>
<evidence type="ECO:0000256" key="9">
    <source>
        <dbReference type="HAMAP-Rule" id="MF_02043"/>
    </source>
</evidence>
<feature type="binding site" evidence="9">
    <location>
        <begin position="238"/>
        <end position="239"/>
    </location>
    <ligand>
        <name>FMN</name>
        <dbReference type="ChEBI" id="CHEBI:58210"/>
    </ligand>
</feature>
<feature type="site" description="Interacts with tRNA; defines subfamily-specific binding signature" evidence="9">
    <location>
        <position position="290"/>
    </location>
</feature>
<comment type="function">
    <text evidence="9">Catalyzes the synthesis of 5,6-dihydrouridine (D), a modified base found in the D-loop of most tRNAs, via the reduction of the C5-C6 double bond in target uridines. Specifically modifies U16 in tRNAs.</text>
</comment>
<keyword evidence="5 9" id="KW-0819">tRNA processing</keyword>
<comment type="similarity">
    <text evidence="9">Belongs to the Dus family. DusC subfamily.</text>
</comment>
<dbReference type="PANTHER" id="PTHR11082">
    <property type="entry name" value="TRNA-DIHYDROURIDINE SYNTHASE"/>
    <property type="match status" value="1"/>
</dbReference>
<keyword evidence="4 9" id="KW-0288">FMN</keyword>
<dbReference type="EC" id="1.3.1.-" evidence="9"/>
<organism evidence="12 13">
    <name type="scientific">Azospira inquinata</name>
    <dbReference type="NCBI Taxonomy" id="2785627"/>
    <lineage>
        <taxon>Bacteria</taxon>
        <taxon>Pseudomonadati</taxon>
        <taxon>Pseudomonadota</taxon>
        <taxon>Betaproteobacteria</taxon>
        <taxon>Rhodocyclales</taxon>
        <taxon>Rhodocyclaceae</taxon>
        <taxon>Azospira</taxon>
    </lineage>
</organism>
<dbReference type="GO" id="GO:0017150">
    <property type="term" value="F:tRNA dihydrouridine synthase activity"/>
    <property type="evidence" value="ECO:0007669"/>
    <property type="project" value="UniProtKB-UniRule"/>
</dbReference>
<dbReference type="AlphaFoldDB" id="A0A975SQB2"/>
<dbReference type="InterPro" id="IPR032886">
    <property type="entry name" value="DusC"/>
</dbReference>